<reference evidence="5" key="1">
    <citation type="journal article" date="2020" name="mSystems">
        <title>Genome- and Community-Level Interaction Insights into Carbon Utilization and Element Cycling Functions of Hydrothermarchaeota in Hydrothermal Sediment.</title>
        <authorList>
            <person name="Zhou Z."/>
            <person name="Liu Y."/>
            <person name="Xu W."/>
            <person name="Pan J."/>
            <person name="Luo Z.H."/>
            <person name="Li M."/>
        </authorList>
    </citation>
    <scope>NUCLEOTIDE SEQUENCE [LARGE SCALE GENOMIC DNA]</scope>
    <source>
        <strain evidence="5">SpSt-914</strain>
    </source>
</reference>
<organism evidence="5">
    <name type="scientific">candidate division WOR-3 bacterium</name>
    <dbReference type="NCBI Taxonomy" id="2052148"/>
    <lineage>
        <taxon>Bacteria</taxon>
        <taxon>Bacteria division WOR-3</taxon>
    </lineage>
</organism>
<keyword evidence="3" id="KW-0472">Membrane</keyword>
<evidence type="ECO:0000256" key="2">
    <source>
        <dbReference type="SAM" id="Coils"/>
    </source>
</evidence>
<proteinExistence type="inferred from homology"/>
<evidence type="ECO:0000256" key="1">
    <source>
        <dbReference type="ARBA" id="ARBA00022729"/>
    </source>
</evidence>
<dbReference type="Pfam" id="PF13525">
    <property type="entry name" value="YfiO"/>
    <property type="match status" value="1"/>
</dbReference>
<dbReference type="NCBIfam" id="TIGR02795">
    <property type="entry name" value="tol_pal_ybgF"/>
    <property type="match status" value="1"/>
</dbReference>
<name>A0A7V3PUW1_UNCW3</name>
<keyword evidence="2" id="KW-0175">Coiled coil</keyword>
<dbReference type="SUPFAM" id="SSF48452">
    <property type="entry name" value="TPR-like"/>
    <property type="match status" value="1"/>
</dbReference>
<accession>A0A7V3PUW1</accession>
<dbReference type="InterPro" id="IPR019734">
    <property type="entry name" value="TPR_rpt"/>
</dbReference>
<sequence>MTASRFVLGAGRGLAVSSLLAVIFIFSGCGVYREYVRRGALLDSIVRQLTQIQQEQKSQRAALSRLRADELTALEQLQSRIGEFDADLIDINERIERIGSRVGAWRGELVAENQPPPETATTGFDTAIAGIDPDKIYNTAYLDFTRGNYQLAITGFRRFIQLFPTSEMADNAQYWIGECFYSLNQLDSATIEFKRVMEKYPNGNKIPAALYKLGLVYQLQNKNALAREHFTQIINNYPASPEAKLAEEKLKN</sequence>
<feature type="coiled-coil region" evidence="2">
    <location>
        <begin position="49"/>
        <end position="94"/>
    </location>
</feature>
<feature type="domain" description="Outer membrane lipoprotein BamD-like" evidence="4">
    <location>
        <begin position="133"/>
        <end position="250"/>
    </location>
</feature>
<dbReference type="Gene3D" id="1.25.40.10">
    <property type="entry name" value="Tetratricopeptide repeat domain"/>
    <property type="match status" value="1"/>
</dbReference>
<dbReference type="SMART" id="SM00028">
    <property type="entry name" value="TPR"/>
    <property type="match status" value="3"/>
</dbReference>
<comment type="caution">
    <text evidence="5">The sequence shown here is derived from an EMBL/GenBank/DDBJ whole genome shotgun (WGS) entry which is preliminary data.</text>
</comment>
<dbReference type="HAMAP" id="MF_02066">
    <property type="entry name" value="CpoB"/>
    <property type="match status" value="1"/>
</dbReference>
<dbReference type="InterPro" id="IPR014162">
    <property type="entry name" value="CpoB_C"/>
</dbReference>
<evidence type="ECO:0000313" key="5">
    <source>
        <dbReference type="EMBL" id="HGD13825.1"/>
    </source>
</evidence>
<dbReference type="InterPro" id="IPR039565">
    <property type="entry name" value="BamD-like"/>
</dbReference>
<dbReference type="EMBL" id="DTMZ01000177">
    <property type="protein sequence ID" value="HGD13825.1"/>
    <property type="molecule type" value="Genomic_DNA"/>
</dbReference>
<protein>
    <submittedName>
        <fullName evidence="5">Tol-pal system protein YbgF</fullName>
    </submittedName>
</protein>
<dbReference type="InterPro" id="IPR034706">
    <property type="entry name" value="CpoB"/>
</dbReference>
<keyword evidence="3" id="KW-1133">Transmembrane helix</keyword>
<evidence type="ECO:0000259" key="4">
    <source>
        <dbReference type="Pfam" id="PF13525"/>
    </source>
</evidence>
<dbReference type="InterPro" id="IPR011990">
    <property type="entry name" value="TPR-like_helical_dom_sf"/>
</dbReference>
<gene>
    <name evidence="5" type="primary">ybgF</name>
    <name evidence="5" type="ORF">ENX16_07105</name>
</gene>
<keyword evidence="3" id="KW-0812">Transmembrane</keyword>
<evidence type="ECO:0000256" key="3">
    <source>
        <dbReference type="SAM" id="Phobius"/>
    </source>
</evidence>
<dbReference type="AlphaFoldDB" id="A0A7V3PUW1"/>
<keyword evidence="1" id="KW-0732">Signal</keyword>
<dbReference type="GO" id="GO:0051301">
    <property type="term" value="P:cell division"/>
    <property type="evidence" value="ECO:0007669"/>
    <property type="project" value="InterPro"/>
</dbReference>
<feature type="transmembrane region" description="Helical" evidence="3">
    <location>
        <begin position="12"/>
        <end position="32"/>
    </location>
</feature>
<dbReference type="PROSITE" id="PS51257">
    <property type="entry name" value="PROKAR_LIPOPROTEIN"/>
    <property type="match status" value="1"/>
</dbReference>